<evidence type="ECO:0000313" key="1">
    <source>
        <dbReference type="EMBL" id="MDT0459160.1"/>
    </source>
</evidence>
<reference evidence="1" key="1">
    <citation type="submission" date="2024-05" db="EMBL/GenBank/DDBJ databases">
        <title>30 novel species of actinomycetes from the DSMZ collection.</title>
        <authorList>
            <person name="Nouioui I."/>
        </authorList>
    </citation>
    <scope>NUCLEOTIDE SEQUENCE</scope>
    <source>
        <strain evidence="1">DSM 41527</strain>
    </source>
</reference>
<organism evidence="1 2">
    <name type="scientific">Streptomyces mooreae</name>
    <dbReference type="NCBI Taxonomy" id="3075523"/>
    <lineage>
        <taxon>Bacteria</taxon>
        <taxon>Bacillati</taxon>
        <taxon>Actinomycetota</taxon>
        <taxon>Actinomycetes</taxon>
        <taxon>Kitasatosporales</taxon>
        <taxon>Streptomycetaceae</taxon>
        <taxon>Streptomyces</taxon>
    </lineage>
</organism>
<name>A0ABU2TE60_9ACTN</name>
<comment type="caution">
    <text evidence="1">The sequence shown here is derived from an EMBL/GenBank/DDBJ whole genome shotgun (WGS) entry which is preliminary data.</text>
</comment>
<accession>A0ABU2TE60</accession>
<dbReference type="InterPro" id="IPR045728">
    <property type="entry name" value="DUF6082"/>
</dbReference>
<dbReference type="EMBL" id="JAVRFE010000040">
    <property type="protein sequence ID" value="MDT0459160.1"/>
    <property type="molecule type" value="Genomic_DNA"/>
</dbReference>
<dbReference type="Proteomes" id="UP001180551">
    <property type="component" value="Unassembled WGS sequence"/>
</dbReference>
<proteinExistence type="predicted"/>
<sequence length="148" mass="16943">MKITNAAILAVAAVGALRLMQQRQHQQQRNEVEVARIQMDRIMHLTSHPHLAESWAPPGMNVDEYVKLLDANHQICAVSLRHKLRITRGAQLRFVAEWIMKNEVSRRYWKEFGSLRAEEATGDPDAEEFTEAMRVAYADRRAVQPVGV</sequence>
<dbReference type="Pfam" id="PF19560">
    <property type="entry name" value="DUF6082"/>
    <property type="match status" value="1"/>
</dbReference>
<gene>
    <name evidence="1" type="ORF">RM550_26165</name>
</gene>
<dbReference type="RefSeq" id="WP_311626209.1">
    <property type="nucleotide sequence ID" value="NZ_JAVRFE010000040.1"/>
</dbReference>
<keyword evidence="2" id="KW-1185">Reference proteome</keyword>
<protein>
    <submittedName>
        <fullName evidence="1">DUF6082 family protein</fullName>
    </submittedName>
</protein>
<evidence type="ECO:0000313" key="2">
    <source>
        <dbReference type="Proteomes" id="UP001180551"/>
    </source>
</evidence>